<name>A0A1V4JJU9_PATFA</name>
<keyword evidence="2" id="KW-1185">Reference proteome</keyword>
<dbReference type="AlphaFoldDB" id="A0A1V4JJU9"/>
<protein>
    <submittedName>
        <fullName evidence="1">Uncharacterized protein</fullName>
    </submittedName>
</protein>
<evidence type="ECO:0000313" key="1">
    <source>
        <dbReference type="EMBL" id="OPJ72463.1"/>
    </source>
</evidence>
<comment type="caution">
    <text evidence="1">The sequence shown here is derived from an EMBL/GenBank/DDBJ whole genome shotgun (WGS) entry which is preliminary data.</text>
</comment>
<dbReference type="EMBL" id="LSYS01007194">
    <property type="protein sequence ID" value="OPJ72463.1"/>
    <property type="molecule type" value="Genomic_DNA"/>
</dbReference>
<sequence length="68" mass="7764">MAEEKSGFSPLLQQEWQRTVFLGCYRSLHPLDCTVLLSAQHRYRELGAHAGVLSTAKELRLPVTHKEE</sequence>
<proteinExistence type="predicted"/>
<organism evidence="1 2">
    <name type="scientific">Patagioenas fasciata monilis</name>
    <dbReference type="NCBI Taxonomy" id="372326"/>
    <lineage>
        <taxon>Eukaryota</taxon>
        <taxon>Metazoa</taxon>
        <taxon>Chordata</taxon>
        <taxon>Craniata</taxon>
        <taxon>Vertebrata</taxon>
        <taxon>Euteleostomi</taxon>
        <taxon>Archelosauria</taxon>
        <taxon>Archosauria</taxon>
        <taxon>Dinosauria</taxon>
        <taxon>Saurischia</taxon>
        <taxon>Theropoda</taxon>
        <taxon>Coelurosauria</taxon>
        <taxon>Aves</taxon>
        <taxon>Neognathae</taxon>
        <taxon>Neoaves</taxon>
        <taxon>Columbimorphae</taxon>
        <taxon>Columbiformes</taxon>
        <taxon>Columbidae</taxon>
        <taxon>Patagioenas</taxon>
    </lineage>
</organism>
<evidence type="ECO:0000313" key="2">
    <source>
        <dbReference type="Proteomes" id="UP000190648"/>
    </source>
</evidence>
<gene>
    <name evidence="1" type="ORF">AV530_018875</name>
</gene>
<dbReference type="Proteomes" id="UP000190648">
    <property type="component" value="Unassembled WGS sequence"/>
</dbReference>
<accession>A0A1V4JJU9</accession>
<reference evidence="1 2" key="1">
    <citation type="submission" date="2016-02" db="EMBL/GenBank/DDBJ databases">
        <title>Band-tailed pigeon sequencing and assembly.</title>
        <authorList>
            <person name="Soares A.E."/>
            <person name="Novak B.J."/>
            <person name="Rice E.S."/>
            <person name="O'Connell B."/>
            <person name="Chang D."/>
            <person name="Weber S."/>
            <person name="Shapiro B."/>
        </authorList>
    </citation>
    <scope>NUCLEOTIDE SEQUENCE [LARGE SCALE GENOMIC DNA]</scope>
    <source>
        <strain evidence="1">BTP2013</strain>
        <tissue evidence="1">Blood</tissue>
    </source>
</reference>